<dbReference type="PANTHER" id="PTHR10664:SF2">
    <property type="entry name" value="SERPENTINE RECEPTOR, CLASS BC (CLASS B-LIKE)"/>
    <property type="match status" value="1"/>
</dbReference>
<evidence type="ECO:0000313" key="2">
    <source>
        <dbReference type="EnsemblMetazoa" id="CJA07038a.1"/>
    </source>
</evidence>
<protein>
    <submittedName>
        <fullName evidence="2">Uncharacterized protein</fullName>
    </submittedName>
</protein>
<keyword evidence="1" id="KW-0472">Membrane</keyword>
<dbReference type="AlphaFoldDB" id="A0A8R1HP32"/>
<organism evidence="2 3">
    <name type="scientific">Caenorhabditis japonica</name>
    <dbReference type="NCBI Taxonomy" id="281687"/>
    <lineage>
        <taxon>Eukaryota</taxon>
        <taxon>Metazoa</taxon>
        <taxon>Ecdysozoa</taxon>
        <taxon>Nematoda</taxon>
        <taxon>Chromadorea</taxon>
        <taxon>Rhabditida</taxon>
        <taxon>Rhabditina</taxon>
        <taxon>Rhabditomorpha</taxon>
        <taxon>Rhabditoidea</taxon>
        <taxon>Rhabditidae</taxon>
        <taxon>Peloderinae</taxon>
        <taxon>Caenorhabditis</taxon>
    </lineage>
</organism>
<feature type="transmembrane region" description="Helical" evidence="1">
    <location>
        <begin position="6"/>
        <end position="27"/>
    </location>
</feature>
<feature type="transmembrane region" description="Helical" evidence="1">
    <location>
        <begin position="81"/>
        <end position="104"/>
    </location>
</feature>
<keyword evidence="1" id="KW-1133">Transmembrane helix</keyword>
<dbReference type="PANTHER" id="PTHR10664">
    <property type="entry name" value="SERPENTINE RECEPTOR-C.ELEGANS"/>
    <property type="match status" value="1"/>
</dbReference>
<dbReference type="InterPro" id="IPR019420">
    <property type="entry name" value="7TM_GPCR_serpentine_rcpt_Srbc"/>
</dbReference>
<feature type="transmembrane region" description="Helical" evidence="1">
    <location>
        <begin position="47"/>
        <end position="69"/>
    </location>
</feature>
<keyword evidence="3" id="KW-1185">Reference proteome</keyword>
<proteinExistence type="predicted"/>
<dbReference type="EnsemblMetazoa" id="CJA07038a.1">
    <property type="protein sequence ID" value="CJA07038a.1"/>
    <property type="gene ID" value="WBGene00126242"/>
</dbReference>
<sequence length="265" mass="29692">MIMHASAVIITVIGMISAVYTGVMNAYMPKTIKKKKKEEMIMFYWRFILDVIFAVFAAPFFAFSILYSLYPEQLQDFHNLIFYLALPASNVGAIRSIITLAITLERNAVAYFPIVHHNYRAGAPMFLILIAAVLFGCSEYVVLFGLCDFHLDLPYNCAALGCAVNPCFLRFWTTHKSVNRIALIDAGNVCIFDFLPSVLANQLSQTPFFSFQNLGPYTAVTKALGCACEAYLVFRTFSRRNKTKALDSSVVQRSKMKSGTTFPVT</sequence>
<keyword evidence="1" id="KW-0812">Transmembrane</keyword>
<reference evidence="3" key="1">
    <citation type="submission" date="2010-08" db="EMBL/GenBank/DDBJ databases">
        <authorList>
            <consortium name="Caenorhabditis japonica Sequencing Consortium"/>
            <person name="Wilson R.K."/>
        </authorList>
    </citation>
    <scope>NUCLEOTIDE SEQUENCE [LARGE SCALE GENOMIC DNA]</scope>
    <source>
        <strain evidence="3">DF5081</strain>
    </source>
</reference>
<dbReference type="Pfam" id="PF10316">
    <property type="entry name" value="7TM_GPCR_Srbc"/>
    <property type="match status" value="1"/>
</dbReference>
<reference evidence="2" key="2">
    <citation type="submission" date="2022-06" db="UniProtKB">
        <authorList>
            <consortium name="EnsemblMetazoa"/>
        </authorList>
    </citation>
    <scope>IDENTIFICATION</scope>
    <source>
        <strain evidence="2">DF5081</strain>
    </source>
</reference>
<feature type="transmembrane region" description="Helical" evidence="1">
    <location>
        <begin position="125"/>
        <end position="146"/>
    </location>
</feature>
<dbReference type="Proteomes" id="UP000005237">
    <property type="component" value="Unassembled WGS sequence"/>
</dbReference>
<evidence type="ECO:0000313" key="3">
    <source>
        <dbReference type="Proteomes" id="UP000005237"/>
    </source>
</evidence>
<evidence type="ECO:0000256" key="1">
    <source>
        <dbReference type="SAM" id="Phobius"/>
    </source>
</evidence>
<name>A0A8R1HP32_CAEJA</name>
<accession>A0A8R1HP32</accession>